<evidence type="ECO:0000256" key="2">
    <source>
        <dbReference type="SAM" id="Phobius"/>
    </source>
</evidence>
<name>A0A1Q4VD41_9ACTN</name>
<dbReference type="AlphaFoldDB" id="A0A1Q4VD41"/>
<keyword evidence="2" id="KW-0812">Transmembrane</keyword>
<comment type="caution">
    <text evidence="3">The sequence shown here is derived from an EMBL/GenBank/DDBJ whole genome shotgun (WGS) entry which is preliminary data.</text>
</comment>
<evidence type="ECO:0000313" key="3">
    <source>
        <dbReference type="EMBL" id="OKH95761.1"/>
    </source>
</evidence>
<keyword evidence="2" id="KW-1133">Transmembrane helix</keyword>
<evidence type="ECO:0000313" key="4">
    <source>
        <dbReference type="Proteomes" id="UP000186455"/>
    </source>
</evidence>
<dbReference type="GeneID" id="96793305"/>
<dbReference type="STRING" id="1048205.AB852_03140"/>
<feature type="compositionally biased region" description="Basic residues" evidence="1">
    <location>
        <begin position="74"/>
        <end position="87"/>
    </location>
</feature>
<dbReference type="EMBL" id="LFBV01000001">
    <property type="protein sequence ID" value="OKH95761.1"/>
    <property type="molecule type" value="Genomic_DNA"/>
</dbReference>
<keyword evidence="2" id="KW-0472">Membrane</keyword>
<sequence length="87" mass="9728">MIGAFDAVDWLFCVVGALSVGLGLLALVAIHASMPDPRRAMTPPPLDRPGHTYHCHCYERPLRVEILEPDGRPPRKPVARARHRRAR</sequence>
<reference evidence="3 4" key="1">
    <citation type="submission" date="2015-06" db="EMBL/GenBank/DDBJ databases">
        <title>Cloning and characterization of the uncialamcin biosynthetic gene cluster.</title>
        <authorList>
            <person name="Yan X."/>
            <person name="Huang T."/>
            <person name="Ge H."/>
            <person name="Shen B."/>
        </authorList>
    </citation>
    <scope>NUCLEOTIDE SEQUENCE [LARGE SCALE GENOMIC DNA]</scope>
    <source>
        <strain evidence="3 4">DCA2648</strain>
    </source>
</reference>
<gene>
    <name evidence="3" type="ORF">AB852_03140</name>
</gene>
<feature type="region of interest" description="Disordered" evidence="1">
    <location>
        <begin position="68"/>
        <end position="87"/>
    </location>
</feature>
<proteinExistence type="predicted"/>
<protein>
    <submittedName>
        <fullName evidence="3">Uncharacterized protein</fullName>
    </submittedName>
</protein>
<dbReference type="Proteomes" id="UP000186455">
    <property type="component" value="Unassembled WGS sequence"/>
</dbReference>
<organism evidence="3 4">
    <name type="scientific">Streptomyces uncialis</name>
    <dbReference type="NCBI Taxonomy" id="1048205"/>
    <lineage>
        <taxon>Bacteria</taxon>
        <taxon>Bacillati</taxon>
        <taxon>Actinomycetota</taxon>
        <taxon>Actinomycetes</taxon>
        <taxon>Kitasatosporales</taxon>
        <taxon>Streptomycetaceae</taxon>
        <taxon>Streptomyces</taxon>
    </lineage>
</organism>
<dbReference type="RefSeq" id="WP_073783342.1">
    <property type="nucleotide sequence ID" value="NZ_CP109290.1"/>
</dbReference>
<evidence type="ECO:0000256" key="1">
    <source>
        <dbReference type="SAM" id="MobiDB-lite"/>
    </source>
</evidence>
<accession>A0A1Q4VD41</accession>
<feature type="transmembrane region" description="Helical" evidence="2">
    <location>
        <begin position="7"/>
        <end position="30"/>
    </location>
</feature>
<keyword evidence="4" id="KW-1185">Reference proteome</keyword>